<dbReference type="SUPFAM" id="SSF50729">
    <property type="entry name" value="PH domain-like"/>
    <property type="match status" value="1"/>
</dbReference>
<evidence type="ECO:0000313" key="4">
    <source>
        <dbReference type="Proteomes" id="UP000812966"/>
    </source>
</evidence>
<feature type="compositionally biased region" description="Basic and acidic residues" evidence="1">
    <location>
        <begin position="1019"/>
        <end position="1028"/>
    </location>
</feature>
<feature type="compositionally biased region" description="Polar residues" evidence="1">
    <location>
        <begin position="106"/>
        <end position="129"/>
    </location>
</feature>
<organism evidence="3 4">
    <name type="scientific">Filobasidium floriforme</name>
    <dbReference type="NCBI Taxonomy" id="5210"/>
    <lineage>
        <taxon>Eukaryota</taxon>
        <taxon>Fungi</taxon>
        <taxon>Dikarya</taxon>
        <taxon>Basidiomycota</taxon>
        <taxon>Agaricomycotina</taxon>
        <taxon>Tremellomycetes</taxon>
        <taxon>Filobasidiales</taxon>
        <taxon>Filobasidiaceae</taxon>
        <taxon>Filobasidium</taxon>
    </lineage>
</organism>
<feature type="domain" description="PH" evidence="2">
    <location>
        <begin position="1660"/>
        <end position="1775"/>
    </location>
</feature>
<evidence type="ECO:0000313" key="3">
    <source>
        <dbReference type="EMBL" id="KAG7561999.1"/>
    </source>
</evidence>
<name>A0A8K0JMS7_9TREE</name>
<proteinExistence type="predicted"/>
<feature type="compositionally biased region" description="Low complexity" evidence="1">
    <location>
        <begin position="195"/>
        <end position="258"/>
    </location>
</feature>
<feature type="compositionally biased region" description="Polar residues" evidence="1">
    <location>
        <begin position="463"/>
        <end position="475"/>
    </location>
</feature>
<evidence type="ECO:0000259" key="2">
    <source>
        <dbReference type="PROSITE" id="PS50003"/>
    </source>
</evidence>
<feature type="region of interest" description="Disordered" evidence="1">
    <location>
        <begin position="833"/>
        <end position="942"/>
    </location>
</feature>
<evidence type="ECO:0000256" key="1">
    <source>
        <dbReference type="SAM" id="MobiDB-lite"/>
    </source>
</evidence>
<reference evidence="3" key="1">
    <citation type="submission" date="2020-04" db="EMBL/GenBank/DDBJ databases">
        <title>Analysis of mating type loci in Filobasidium floriforme.</title>
        <authorList>
            <person name="Nowrousian M."/>
        </authorList>
    </citation>
    <scope>NUCLEOTIDE SEQUENCE</scope>
    <source>
        <strain evidence="3">CBS 6242</strain>
    </source>
</reference>
<dbReference type="InterPro" id="IPR052007">
    <property type="entry name" value="Bud4"/>
</dbReference>
<feature type="compositionally biased region" description="Polar residues" evidence="1">
    <location>
        <begin position="997"/>
        <end position="1007"/>
    </location>
</feature>
<dbReference type="GO" id="GO:0005525">
    <property type="term" value="F:GTP binding"/>
    <property type="evidence" value="ECO:0007669"/>
    <property type="project" value="TreeGrafter"/>
</dbReference>
<comment type="caution">
    <text evidence="3">The sequence shown here is derived from an EMBL/GenBank/DDBJ whole genome shotgun (WGS) entry which is preliminary data.</text>
</comment>
<dbReference type="InterPro" id="IPR001849">
    <property type="entry name" value="PH_domain"/>
</dbReference>
<dbReference type="EMBL" id="JABELV010000041">
    <property type="protein sequence ID" value="KAG7561999.1"/>
    <property type="molecule type" value="Genomic_DNA"/>
</dbReference>
<feature type="compositionally biased region" description="Basic and acidic residues" evidence="1">
    <location>
        <begin position="900"/>
        <end position="909"/>
    </location>
</feature>
<feature type="region of interest" description="Disordered" evidence="1">
    <location>
        <begin position="981"/>
        <end position="1028"/>
    </location>
</feature>
<feature type="compositionally biased region" description="Low complexity" evidence="1">
    <location>
        <begin position="178"/>
        <end position="187"/>
    </location>
</feature>
<feature type="compositionally biased region" description="Acidic residues" evidence="1">
    <location>
        <begin position="532"/>
        <end position="541"/>
    </location>
</feature>
<dbReference type="PANTHER" id="PTHR36100">
    <property type="entry name" value="BUD SITE SELECTION PROTEIN 4"/>
    <property type="match status" value="1"/>
</dbReference>
<accession>A0A8K0JMS7</accession>
<feature type="compositionally biased region" description="Polar residues" evidence="1">
    <location>
        <begin position="886"/>
        <end position="895"/>
    </location>
</feature>
<feature type="compositionally biased region" description="Basic and acidic residues" evidence="1">
    <location>
        <begin position="260"/>
        <end position="282"/>
    </location>
</feature>
<feature type="compositionally biased region" description="Basic and acidic residues" evidence="1">
    <location>
        <begin position="520"/>
        <end position="531"/>
    </location>
</feature>
<dbReference type="PANTHER" id="PTHR36100:SF1">
    <property type="entry name" value="BUD SITE SELECTION PROTEIN 4"/>
    <property type="match status" value="1"/>
</dbReference>
<dbReference type="Proteomes" id="UP000812966">
    <property type="component" value="Unassembled WGS sequence"/>
</dbReference>
<feature type="compositionally biased region" description="Low complexity" evidence="1">
    <location>
        <begin position="430"/>
        <end position="449"/>
    </location>
</feature>
<feature type="region of interest" description="Disordered" evidence="1">
    <location>
        <begin position="1084"/>
        <end position="1111"/>
    </location>
</feature>
<feature type="region of interest" description="Disordered" evidence="1">
    <location>
        <begin position="1276"/>
        <end position="1307"/>
    </location>
</feature>
<feature type="compositionally biased region" description="Polar residues" evidence="1">
    <location>
        <begin position="1084"/>
        <end position="1101"/>
    </location>
</feature>
<feature type="region of interest" description="Disordered" evidence="1">
    <location>
        <begin position="30"/>
        <end position="546"/>
    </location>
</feature>
<feature type="compositionally biased region" description="Polar residues" evidence="1">
    <location>
        <begin position="845"/>
        <end position="856"/>
    </location>
</feature>
<feature type="compositionally biased region" description="Polar residues" evidence="1">
    <location>
        <begin position="47"/>
        <end position="78"/>
    </location>
</feature>
<feature type="region of interest" description="Disordered" evidence="1">
    <location>
        <begin position="1126"/>
        <end position="1145"/>
    </location>
</feature>
<dbReference type="PROSITE" id="PS50003">
    <property type="entry name" value="PH_DOMAIN"/>
    <property type="match status" value="1"/>
</dbReference>
<gene>
    <name evidence="3" type="ORF">FFLO_02554</name>
</gene>
<feature type="compositionally biased region" description="Basic and acidic residues" evidence="1">
    <location>
        <begin position="578"/>
        <end position="607"/>
    </location>
</feature>
<protein>
    <recommendedName>
        <fullName evidence="2">PH domain-containing protein</fullName>
    </recommendedName>
</protein>
<feature type="region of interest" description="Disordered" evidence="1">
    <location>
        <begin position="1591"/>
        <end position="1615"/>
    </location>
</feature>
<feature type="compositionally biased region" description="Polar residues" evidence="1">
    <location>
        <begin position="380"/>
        <end position="398"/>
    </location>
</feature>
<feature type="compositionally biased region" description="Pro residues" evidence="1">
    <location>
        <begin position="933"/>
        <end position="942"/>
    </location>
</feature>
<feature type="compositionally biased region" description="Polar residues" evidence="1">
    <location>
        <begin position="488"/>
        <end position="503"/>
    </location>
</feature>
<feature type="region of interest" description="Disordered" evidence="1">
    <location>
        <begin position="574"/>
        <end position="607"/>
    </location>
</feature>
<feature type="compositionally biased region" description="Acidic residues" evidence="1">
    <location>
        <begin position="861"/>
        <end position="873"/>
    </location>
</feature>
<sequence>MEDQGNNELDPRLQEVWQSIGFVESSIMSTVPAPVEREQDNPKRLTTAVSSEQSTRAASTNNSFSAGIYSPPSTSHSGLTPRKHDPTRDSIIANSSKGWSPLQPKRPQSTHPASRATSPTHPSNYNHLDSTLDDEQNMAGVMHGGPRRTSSSFKHVTGNALVSKSPFKSGAVTTDGRSSMFASSTSSTLHVRSKSTGTTTSMTSSASASASSTVTTPRKSSNLLSGIGLGISASSPRRSSGRKSSGSKSRSSSGPGARKVSAERIKTPPSDRRRVSGEERRASGGALRSIDDPMNNEMPEYDDLGQYSPDVRASSGRMPRQSMGFKGLAKGGLVSRSPFLQQTGTMGADADEGSTPLKRNVGTASPARAGGLGAKFDSPRQPTQEDVFSSPPISTQDGSGRRISPIYKDRVGAGSTNDSPSKRRPSQQGSAESLVPFPSSSSSQENSSSLRAEKPLPPIQQHYEPSNTATPTKSSITKRRLHGPRLSGSESPTATKQAKTVTFQAVPDVKEFETESVTEDGDKSRDSRDSDVEMDDVDLTDGGDFNPYHAMHHFRTDGRGGGSGIVELHDQAYEEEQRDSPALHDEYESNDGHGTRSTDSHASEGVYRDESMTANFIDSLVEDGYFSPPSVQHPQLPRHVSDTPSMPEETPVLNAFMDFTPKLETPSFGSSLGFTTPVAEQPPVILGPVVGSGEELPQSEKKDSAGVPYGRTHHAERVALAHAIPIRPAEIAQPTLPKPSIYGGEPVLRSANVAEPALPAQNRYSGYEEDRPRAHQDGAFVDPFVTIQTATKVYNQVSPEYASANRQEDGVPLGRTSHAERAKVARLLATQSLGLGLPNHPKQPSLPSTGRPQTRYISFGESEDGSELSESDGEDMKRVLQPPTPAHSNRSQPLLNTPPKVEETSERRPPLSQKLEMLCSPMASSSATKRTLPKPPQPQPLDIPSPKLAPAIMPEDLPRSTSPTVFGVTIPFSLPNIGMSSPLFPAPQPRSERLSTESEAVSDTTARPLTPPPSFTKPAKAESPHRIPDFDFENDLGKSFEMDTEMDSGLSTLEDFAPLPPLQPRLSLDPLRIVKRSSQFGLEQSLNGSKSDGVLNRQSTDPAGGSINGQVRQRISKDMIRARMEERKATQTSMSESGSDSEDDLPLDMAARRSVHLEKALPLPPSLSGGPLARPQLRARAQTKSAQDILAQADKDGMPEEPKSALDQLVFDFNGLPSGSSSQRPQSLVVRHVSSESVLTTGPARSGLPTASSSTLQPISEMSSMDMSVDDSVVLAPVSDDLSARPRRRRSMSTGDARPKPDRTSSARMSIMSTLDDLDFKDNQSMLAAFEQDVKHITADRQYRVREQHQTIYASSDDKIKHNKAGDVDSGRAWKQLRKASDMNQYAKELKALKAKAQGQNKPMGTIFVKVLGIESLALPLPREETSFCVTLDNGIDYIRTPYSTLKEGARVNQEFALVEHANFEFTLGLEIKRDPHIIQMLHNNVPKPMLPSRAVDSEVASVASGVKGGGFRNLFGSPRKGSKPPKAIMTEIPRPVSQETNIGHYFPPGEALVGKTHIAFKPIAKNCDSRLLEIRYPMYGALRRESALPPIPVSKRDRPNSQPPSGSSGNTTSAVKKQVCKITLQIFRLPPLPGLDQDQLPQSIDECLRGMRHHAWHDHEYHEGLLTQKGGDSNVPRRRDFKVIGGNLVARNPVTKKTVFSIDLRKVVAVNDENAVIRPAPSTPSRRTQDFDSDMGVMPRSFRLLFDDGEDILFWTDNDEEKAGWMKVLTSLVGKVPSNPLWAELLAARHRHAAARAHARKASSATAAASDVASEVSK</sequence>
<keyword evidence="4" id="KW-1185">Reference proteome</keyword>
<feature type="compositionally biased region" description="Low complexity" evidence="1">
    <location>
        <begin position="1604"/>
        <end position="1614"/>
    </location>
</feature>